<accession>A0A3R9ZNS0</accession>
<reference evidence="3" key="1">
    <citation type="submission" date="2018-11" db="EMBL/GenBank/DDBJ databases">
        <title>Phylogenetic, genomic, and biogeographic characterization of a novel and ubiquitous marine invertebrate-associated Rickettsiales parasite, Candidatus Marinoinvertebrata rohwerii, gen. nov., sp. nov.</title>
        <authorList>
            <person name="Klinges J.G."/>
            <person name="Rosales S.M."/>
            <person name="Mcminds R."/>
            <person name="Shaver E.C."/>
            <person name="Shantz A."/>
            <person name="Peters E.C."/>
            <person name="Burkepile D.E."/>
            <person name="Silliman B.R."/>
            <person name="Vega Thurber R.L."/>
        </authorList>
    </citation>
    <scope>NUCLEOTIDE SEQUENCE [LARGE SCALE GENOMIC DNA]</scope>
    <source>
        <strain evidence="3">a_cerv_44</strain>
    </source>
</reference>
<name>A0A3R9ZNS0_9RICK</name>
<gene>
    <name evidence="2" type="ORF">EIC27_03020</name>
</gene>
<dbReference type="Proteomes" id="UP000279470">
    <property type="component" value="Unassembled WGS sequence"/>
</dbReference>
<dbReference type="RefSeq" id="WP_126044671.1">
    <property type="nucleotide sequence ID" value="NZ_RXFM01000032.1"/>
</dbReference>
<dbReference type="EMBL" id="RXFM01000032">
    <property type="protein sequence ID" value="RST67782.1"/>
    <property type="molecule type" value="Genomic_DNA"/>
</dbReference>
<protein>
    <submittedName>
        <fullName evidence="2">Uncharacterized protein</fullName>
    </submittedName>
</protein>
<keyword evidence="1" id="KW-0472">Membrane</keyword>
<evidence type="ECO:0000313" key="3">
    <source>
        <dbReference type="Proteomes" id="UP000279470"/>
    </source>
</evidence>
<keyword evidence="1" id="KW-0812">Transmembrane</keyword>
<keyword evidence="1" id="KW-1133">Transmembrane helix</keyword>
<keyword evidence="3" id="KW-1185">Reference proteome</keyword>
<sequence length="69" mass="8044">MRNYFSASIIFGAIGIGFFYQYNSAVKSNDHNSKKIFMFFEAHYDPAPARVMNELLPFFQKENVTTFYA</sequence>
<proteinExistence type="predicted"/>
<dbReference type="AlphaFoldDB" id="A0A3R9ZNS0"/>
<comment type="caution">
    <text evidence="2">The sequence shown here is derived from an EMBL/GenBank/DDBJ whole genome shotgun (WGS) entry which is preliminary data.</text>
</comment>
<evidence type="ECO:0000256" key="1">
    <source>
        <dbReference type="SAM" id="Phobius"/>
    </source>
</evidence>
<organism evidence="2 3">
    <name type="scientific">Candidatus Aquarickettsia rohweri</name>
    <dbReference type="NCBI Taxonomy" id="2602574"/>
    <lineage>
        <taxon>Bacteria</taxon>
        <taxon>Pseudomonadati</taxon>
        <taxon>Pseudomonadota</taxon>
        <taxon>Alphaproteobacteria</taxon>
        <taxon>Rickettsiales</taxon>
        <taxon>Candidatus Midichloriaceae</taxon>
        <taxon>Candidatus Aquarickettsia</taxon>
    </lineage>
</organism>
<evidence type="ECO:0000313" key="2">
    <source>
        <dbReference type="EMBL" id="RST67782.1"/>
    </source>
</evidence>
<feature type="transmembrane region" description="Helical" evidence="1">
    <location>
        <begin position="6"/>
        <end position="25"/>
    </location>
</feature>